<evidence type="ECO:0000256" key="1">
    <source>
        <dbReference type="SAM" id="MobiDB-lite"/>
    </source>
</evidence>
<comment type="caution">
    <text evidence="2">The sequence shown here is derived from an EMBL/GenBank/DDBJ whole genome shotgun (WGS) entry which is preliminary data.</text>
</comment>
<dbReference type="InterPro" id="IPR056955">
    <property type="entry name" value="ORC-CDC6-like"/>
</dbReference>
<evidence type="ECO:0000313" key="2">
    <source>
        <dbReference type="EMBL" id="MBC8749305.1"/>
    </source>
</evidence>
<dbReference type="EMBL" id="VZQQ01000019">
    <property type="protein sequence ID" value="MBC8749305.1"/>
    <property type="molecule type" value="Genomic_DNA"/>
</dbReference>
<dbReference type="Proteomes" id="UP000736373">
    <property type="component" value="Unassembled WGS sequence"/>
</dbReference>
<organism evidence="2 3">
    <name type="scientific">Paraburkholderia podalyriae</name>
    <dbReference type="NCBI Taxonomy" id="1938811"/>
    <lineage>
        <taxon>Bacteria</taxon>
        <taxon>Pseudomonadati</taxon>
        <taxon>Pseudomonadota</taxon>
        <taxon>Betaproteobacteria</taxon>
        <taxon>Burkholderiales</taxon>
        <taxon>Burkholderiaceae</taxon>
        <taxon>Paraburkholderia</taxon>
    </lineage>
</organism>
<gene>
    <name evidence="2" type="ORF">F6X42_22760</name>
</gene>
<reference evidence="2 3" key="1">
    <citation type="submission" date="2019-09" db="EMBL/GenBank/DDBJ databases">
        <title>Paraburkholderia podalyriae sp. nov., A South African Podalyria-associated rhizobium.</title>
        <authorList>
            <person name="Mavima L."/>
            <person name="Beukes C.W."/>
            <person name="Palmer M."/>
            <person name="De Meyer S.E."/>
            <person name="James E.K."/>
            <person name="Maluk M."/>
            <person name="Avontuur J.R."/>
            <person name="Chan W.Y."/>
            <person name="Venter S.N."/>
            <person name="Steenkamp E.T."/>
        </authorList>
    </citation>
    <scope>NUCLEOTIDE SEQUENCE [LARGE SCALE GENOMIC DNA]</scope>
    <source>
        <strain evidence="2 3">WC7.3b</strain>
    </source>
</reference>
<sequence>MNKVNPFALIKASDISYEQINSLWVSVGDSAIDEIIEPRSRVSKFVLGGKGTGKTHILRYFSYQALCLRHQGQSGISVLRRNRFLAVFVRANGLDASRFESPTDTKAKWQAAFAFYFEIRLVEAALEVLALVRANSPNEDFDDVRFLDQLKPHITDPVAINCETFDQFRKWISTERRKVDQAVNNAAFSGKLEISVPFSLGEISLNIGAYLGNWHHELGNLPFIYLVDEIENFSAAQQKVVNALIRYGEGRATFRVGGRLYAVKTYGTLSNGEENREGAEFKTVFLDNILRDYKHYPKFAREFIHKRLSAAGLGQDVLEGKEDFDPKEFFLDVESRGYYSNFIFDLFGSLDDLPYERSFHEVLRSVARPSRLTEREITAIMSALLSDFPILIRKLNILRFVKRARSGENLVAVATSIAADAQTFLHGVDAHSHSYRNAYGHYSGDLLAQLCREAKRPGGVPYAGFETFVKMSSGNPRNLLVLLGKIYQILAFKEEGFFDGRPATIDVQTTAASEAAKFMFEQDTNFGTASDLARDAVSRLATLLRAARYALNIPEVSPLAVSFEEDVMSEQARATLRHALHFSFLFEIDDGRPDRNSEAVNRKVQLNPMLSPRWGLPLGRRGDLKLGAELLNAIFERERAEEFKFLVKKLESKWNNPFSRQKDSGPRQEELFPHD</sequence>
<dbReference type="RefSeq" id="WP_187636310.1">
    <property type="nucleotide sequence ID" value="NZ_VZQQ01000019.1"/>
</dbReference>
<protein>
    <submittedName>
        <fullName evidence="2">Uncharacterized protein</fullName>
    </submittedName>
</protein>
<evidence type="ECO:0000313" key="3">
    <source>
        <dbReference type="Proteomes" id="UP000736373"/>
    </source>
</evidence>
<name>A0ABR7PSQ0_9BURK</name>
<feature type="region of interest" description="Disordered" evidence="1">
    <location>
        <begin position="656"/>
        <end position="675"/>
    </location>
</feature>
<keyword evidence="3" id="KW-1185">Reference proteome</keyword>
<dbReference type="Pfam" id="PF24389">
    <property type="entry name" value="ORC-CDC6-like"/>
    <property type="match status" value="1"/>
</dbReference>
<proteinExistence type="predicted"/>
<accession>A0ABR7PSQ0</accession>
<feature type="compositionally biased region" description="Basic and acidic residues" evidence="1">
    <location>
        <begin position="660"/>
        <end position="675"/>
    </location>
</feature>